<protein>
    <submittedName>
        <fullName evidence="3">CPBP family glutamic-type intramembrane protease</fullName>
        <ecNumber evidence="3">3.4.-.-</ecNumber>
    </submittedName>
</protein>
<feature type="transmembrane region" description="Helical" evidence="1">
    <location>
        <begin position="30"/>
        <end position="50"/>
    </location>
</feature>
<dbReference type="GO" id="GO:0006508">
    <property type="term" value="P:proteolysis"/>
    <property type="evidence" value="ECO:0007669"/>
    <property type="project" value="UniProtKB-KW"/>
</dbReference>
<gene>
    <name evidence="3" type="ORF">RGQ15_06215</name>
</gene>
<feature type="transmembrane region" description="Helical" evidence="1">
    <location>
        <begin position="62"/>
        <end position="80"/>
    </location>
</feature>
<keyword evidence="4" id="KW-1185">Reference proteome</keyword>
<reference evidence="4" key="1">
    <citation type="submission" date="2023-07" db="EMBL/GenBank/DDBJ databases">
        <title>Paracoccus sp. MBLB3053 whole genome sequence.</title>
        <authorList>
            <person name="Hwang C.Y."/>
            <person name="Cho E.-S."/>
            <person name="Seo M.-J."/>
        </authorList>
    </citation>
    <scope>NUCLEOTIDE SEQUENCE [LARGE SCALE GENOMIC DNA]</scope>
    <source>
        <strain evidence="4">MBLB3053</strain>
    </source>
</reference>
<keyword evidence="1" id="KW-0812">Transmembrane</keyword>
<dbReference type="EMBL" id="JAVQLW010000001">
    <property type="protein sequence ID" value="MDS9467166.1"/>
    <property type="molecule type" value="Genomic_DNA"/>
</dbReference>
<feature type="transmembrane region" description="Helical" evidence="1">
    <location>
        <begin position="149"/>
        <end position="170"/>
    </location>
</feature>
<dbReference type="InterPro" id="IPR003675">
    <property type="entry name" value="Rce1/LyrA-like_dom"/>
</dbReference>
<dbReference type="RefSeq" id="WP_311159348.1">
    <property type="nucleotide sequence ID" value="NZ_JAVQLW010000001.1"/>
</dbReference>
<keyword evidence="1" id="KW-0472">Membrane</keyword>
<feature type="domain" description="CAAX prenyl protease 2/Lysostaphin resistance protein A-like" evidence="2">
    <location>
        <begin position="91"/>
        <end position="189"/>
    </location>
</feature>
<evidence type="ECO:0000256" key="1">
    <source>
        <dbReference type="SAM" id="Phobius"/>
    </source>
</evidence>
<dbReference type="Pfam" id="PF02517">
    <property type="entry name" value="Rce1-like"/>
    <property type="match status" value="1"/>
</dbReference>
<feature type="transmembrane region" description="Helical" evidence="1">
    <location>
        <begin position="177"/>
        <end position="196"/>
    </location>
</feature>
<proteinExistence type="predicted"/>
<evidence type="ECO:0000313" key="3">
    <source>
        <dbReference type="EMBL" id="MDS9467166.1"/>
    </source>
</evidence>
<keyword evidence="3" id="KW-0378">Hydrolase</keyword>
<comment type="caution">
    <text evidence="3">The sequence shown here is derived from an EMBL/GenBank/DDBJ whole genome shotgun (WGS) entry which is preliminary data.</text>
</comment>
<organism evidence="3 4">
    <name type="scientific">Paracoccus aurantius</name>
    <dbReference type="NCBI Taxonomy" id="3073814"/>
    <lineage>
        <taxon>Bacteria</taxon>
        <taxon>Pseudomonadati</taxon>
        <taxon>Pseudomonadota</taxon>
        <taxon>Alphaproteobacteria</taxon>
        <taxon>Rhodobacterales</taxon>
        <taxon>Paracoccaceae</taxon>
        <taxon>Paracoccus</taxon>
    </lineage>
</organism>
<evidence type="ECO:0000313" key="4">
    <source>
        <dbReference type="Proteomes" id="UP001269144"/>
    </source>
</evidence>
<name>A0ABU2HQ52_9RHOB</name>
<dbReference type="GO" id="GO:0008233">
    <property type="term" value="F:peptidase activity"/>
    <property type="evidence" value="ECO:0007669"/>
    <property type="project" value="UniProtKB-KW"/>
</dbReference>
<dbReference type="Proteomes" id="UP001269144">
    <property type="component" value="Unassembled WGS sequence"/>
</dbReference>
<keyword evidence="3" id="KW-0645">Protease</keyword>
<accession>A0ABU2HQ52</accession>
<evidence type="ECO:0000259" key="2">
    <source>
        <dbReference type="Pfam" id="PF02517"/>
    </source>
</evidence>
<feature type="transmembrane region" description="Helical" evidence="1">
    <location>
        <begin position="7"/>
        <end position="24"/>
    </location>
</feature>
<dbReference type="EC" id="3.4.-.-" evidence="3"/>
<sequence length="199" mass="21380">MDRRLGLVAGMTIPFLALLFWVLTRSFSPVTGYFLGLCIYWMLLAVGILLHPRWSMKPRWPAHWAVLAFALLIGLAFFATSRHMSVLSPHVAFLVLCSALLNGTLEEAFWRGALVPDLGAGDWRRALMPLGLFTLWHIAPAAGVRDLSLPGGSMGMLVAAAIFGVAAMAARLSSGTAGASAIGHVLVNLSTFWAIASHP</sequence>
<keyword evidence="1" id="KW-1133">Transmembrane helix</keyword>